<organism evidence="1 2">
    <name type="scientific">Panicum hallii var. hallii</name>
    <dbReference type="NCBI Taxonomy" id="1504633"/>
    <lineage>
        <taxon>Eukaryota</taxon>
        <taxon>Viridiplantae</taxon>
        <taxon>Streptophyta</taxon>
        <taxon>Embryophyta</taxon>
        <taxon>Tracheophyta</taxon>
        <taxon>Spermatophyta</taxon>
        <taxon>Magnoliopsida</taxon>
        <taxon>Liliopsida</taxon>
        <taxon>Poales</taxon>
        <taxon>Poaceae</taxon>
        <taxon>PACMAD clade</taxon>
        <taxon>Panicoideae</taxon>
        <taxon>Panicodae</taxon>
        <taxon>Paniceae</taxon>
        <taxon>Panicinae</taxon>
        <taxon>Panicum</taxon>
        <taxon>Panicum sect. Panicum</taxon>
    </lineage>
</organism>
<proteinExistence type="predicted"/>
<evidence type="ECO:0008006" key="3">
    <source>
        <dbReference type="Google" id="ProtNLM"/>
    </source>
</evidence>
<evidence type="ECO:0000313" key="2">
    <source>
        <dbReference type="Proteomes" id="UP000244336"/>
    </source>
</evidence>
<reference evidence="1 2" key="1">
    <citation type="submission" date="2018-04" db="EMBL/GenBank/DDBJ databases">
        <title>WGS assembly of Panicum hallii var. hallii HAL2.</title>
        <authorList>
            <person name="Lovell J."/>
            <person name="Jenkins J."/>
            <person name="Lowry D."/>
            <person name="Mamidi S."/>
            <person name="Sreedasyam A."/>
            <person name="Weng X."/>
            <person name="Barry K."/>
            <person name="Bonette J."/>
            <person name="Campitelli B."/>
            <person name="Daum C."/>
            <person name="Gordon S."/>
            <person name="Gould B."/>
            <person name="Lipzen A."/>
            <person name="MacQueen A."/>
            <person name="Palacio-Mejia J."/>
            <person name="Plott C."/>
            <person name="Shakirov E."/>
            <person name="Shu S."/>
            <person name="Yoshinaga Y."/>
            <person name="Zane M."/>
            <person name="Rokhsar D."/>
            <person name="Grimwood J."/>
            <person name="Schmutz J."/>
            <person name="Juenger T."/>
        </authorList>
    </citation>
    <scope>NUCLEOTIDE SEQUENCE [LARGE SCALE GENOMIC DNA]</scope>
    <source>
        <strain evidence="2">cv. HAL2</strain>
    </source>
</reference>
<dbReference type="Proteomes" id="UP000244336">
    <property type="component" value="Chromosome 5"/>
</dbReference>
<dbReference type="EMBL" id="CM009753">
    <property type="protein sequence ID" value="PUZ57171.1"/>
    <property type="molecule type" value="Genomic_DNA"/>
</dbReference>
<dbReference type="Gramene" id="PUZ57171">
    <property type="protein sequence ID" value="PUZ57171"/>
    <property type="gene ID" value="GQ55_5G407200"/>
</dbReference>
<dbReference type="PANTHER" id="PTHR35046:SF26">
    <property type="entry name" value="RNA-DIRECTED DNA POLYMERASE"/>
    <property type="match status" value="1"/>
</dbReference>
<keyword evidence="2" id="KW-1185">Reference proteome</keyword>
<sequence length="137" mass="15582">MMEDSESEEEAIDPMTTAAGYKSILVQRESSIQLEHEPEKLQRHNLFNMFLIVNDYRVCTIIDSGSCNNLVSSDLVKKLGFTTRAHPKPCNLKWFNDSGKTKVTPSARIHFFIGSYHDYADFDVVPMQARSLLLGRP</sequence>
<dbReference type="InterPro" id="IPR021109">
    <property type="entry name" value="Peptidase_aspartic_dom_sf"/>
</dbReference>
<protein>
    <recommendedName>
        <fullName evidence="3">Aspartic peptidase DDI1-type domain-containing protein</fullName>
    </recommendedName>
</protein>
<dbReference type="PANTHER" id="PTHR35046">
    <property type="entry name" value="ZINC KNUCKLE (CCHC-TYPE) FAMILY PROTEIN"/>
    <property type="match status" value="1"/>
</dbReference>
<evidence type="ECO:0000313" key="1">
    <source>
        <dbReference type="EMBL" id="PUZ57171.1"/>
    </source>
</evidence>
<name>A0A2T7DNL2_9POAL</name>
<dbReference type="STRING" id="1504633.A0A2T7DNL2"/>
<dbReference type="CDD" id="cd00303">
    <property type="entry name" value="retropepsin_like"/>
    <property type="match status" value="1"/>
</dbReference>
<dbReference type="Gene3D" id="2.40.70.10">
    <property type="entry name" value="Acid Proteases"/>
    <property type="match status" value="1"/>
</dbReference>
<gene>
    <name evidence="1" type="ORF">GQ55_5G407200</name>
</gene>
<dbReference type="OrthoDB" id="1747743at2759"/>
<accession>A0A2T7DNL2</accession>
<dbReference type="AlphaFoldDB" id="A0A2T7DNL2"/>